<dbReference type="InterPro" id="IPR013136">
    <property type="entry name" value="WSTF_Acf1_Cbp146"/>
</dbReference>
<reference evidence="4" key="1">
    <citation type="submission" date="2017-06" db="EMBL/GenBank/DDBJ databases">
        <title>Aedes aegypti genome working group (AGWG) sequencing and assembly.</title>
        <authorList>
            <consortium name="Aedes aegypti Genome Working Group (AGWG)"/>
            <person name="Matthews B.J."/>
        </authorList>
    </citation>
    <scope>NUCLEOTIDE SEQUENCE [LARGE SCALE GENOMIC DNA]</scope>
    <source>
        <strain evidence="4">LVP_AGWG</strain>
    </source>
</reference>
<dbReference type="GO" id="GO:0045740">
    <property type="term" value="P:positive regulation of DNA replication"/>
    <property type="evidence" value="ECO:0007669"/>
    <property type="project" value="TreeGrafter"/>
</dbReference>
<organism evidence="3 4">
    <name type="scientific">Aedes aegypti</name>
    <name type="common">Yellowfever mosquito</name>
    <name type="synonym">Culex aegypti</name>
    <dbReference type="NCBI Taxonomy" id="7159"/>
    <lineage>
        <taxon>Eukaryota</taxon>
        <taxon>Metazoa</taxon>
        <taxon>Ecdysozoa</taxon>
        <taxon>Arthropoda</taxon>
        <taxon>Hexapoda</taxon>
        <taxon>Insecta</taxon>
        <taxon>Pterygota</taxon>
        <taxon>Neoptera</taxon>
        <taxon>Endopterygota</taxon>
        <taxon>Diptera</taxon>
        <taxon>Nematocera</taxon>
        <taxon>Culicoidea</taxon>
        <taxon>Culicidae</taxon>
        <taxon>Culicinae</taxon>
        <taxon>Aedini</taxon>
        <taxon>Aedes</taxon>
        <taxon>Stegomyia</taxon>
    </lineage>
</organism>
<gene>
    <name evidence="3" type="primary">110680210</name>
</gene>
<accession>A0A903VJS8</accession>
<feature type="domain" description="WAC" evidence="2">
    <location>
        <begin position="22"/>
        <end position="129"/>
    </location>
</feature>
<evidence type="ECO:0000313" key="4">
    <source>
        <dbReference type="Proteomes" id="UP000008820"/>
    </source>
</evidence>
<name>A0A903VJS8_AEDAE</name>
<dbReference type="InterPro" id="IPR047171">
    <property type="entry name" value="BAZ1A"/>
</dbReference>
<evidence type="ECO:0000313" key="3">
    <source>
        <dbReference type="EnsemblMetazoa" id="AAEL024089-PA"/>
    </source>
</evidence>
<dbReference type="GO" id="GO:0003677">
    <property type="term" value="F:DNA binding"/>
    <property type="evidence" value="ECO:0007669"/>
    <property type="project" value="TreeGrafter"/>
</dbReference>
<keyword evidence="1" id="KW-0539">Nucleus</keyword>
<dbReference type="GO" id="GO:0008623">
    <property type="term" value="C:CHRAC"/>
    <property type="evidence" value="ECO:0007669"/>
    <property type="project" value="TreeGrafter"/>
</dbReference>
<dbReference type="GO" id="GO:0006338">
    <property type="term" value="P:chromatin remodeling"/>
    <property type="evidence" value="ECO:0007669"/>
    <property type="project" value="InterPro"/>
</dbReference>
<dbReference type="GO" id="GO:0031445">
    <property type="term" value="P:regulation of heterochromatin formation"/>
    <property type="evidence" value="ECO:0007669"/>
    <property type="project" value="TreeGrafter"/>
</dbReference>
<protein>
    <recommendedName>
        <fullName evidence="2">WAC domain-containing protein</fullName>
    </recommendedName>
</protein>
<reference evidence="3" key="2">
    <citation type="submission" date="2022-10" db="UniProtKB">
        <authorList>
            <consortium name="EnsemblMetazoa"/>
        </authorList>
    </citation>
    <scope>IDENTIFICATION</scope>
    <source>
        <strain evidence="3">LVP_AGWG</strain>
    </source>
</reference>
<evidence type="ECO:0000259" key="2">
    <source>
        <dbReference type="PROSITE" id="PS51136"/>
    </source>
</evidence>
<evidence type="ECO:0000256" key="1">
    <source>
        <dbReference type="PROSITE-ProRule" id="PRU00475"/>
    </source>
</evidence>
<keyword evidence="4" id="KW-1185">Reference proteome</keyword>
<dbReference type="PANTHER" id="PTHR46510:SF1">
    <property type="entry name" value="BROMODOMAIN ADJACENT TO ZINC FINGER DOMAIN PROTEIN 1A"/>
    <property type="match status" value="1"/>
</dbReference>
<dbReference type="EnsemblMetazoa" id="AAEL024089-RA">
    <property type="protein sequence ID" value="AAEL024089-PA"/>
    <property type="gene ID" value="AAEL024089"/>
</dbReference>
<dbReference type="Proteomes" id="UP000008820">
    <property type="component" value="Unassembled WGS sequence"/>
</dbReference>
<dbReference type="GO" id="GO:0000228">
    <property type="term" value="C:nuclear chromosome"/>
    <property type="evidence" value="ECO:0007669"/>
    <property type="project" value="TreeGrafter"/>
</dbReference>
<dbReference type="PANTHER" id="PTHR46510">
    <property type="entry name" value="BROMODOMAIN ADJACENT TO ZINC FINGER DOMAIN PROTEIN 1A"/>
    <property type="match status" value="1"/>
</dbReference>
<dbReference type="AlphaFoldDB" id="A0A903VJS8"/>
<proteinExistence type="predicted"/>
<comment type="subcellular location">
    <subcellularLocation>
        <location evidence="1">Nucleus</location>
    </subcellularLocation>
</comment>
<dbReference type="GO" id="GO:0006355">
    <property type="term" value="P:regulation of DNA-templated transcription"/>
    <property type="evidence" value="ECO:0007669"/>
    <property type="project" value="TreeGrafter"/>
</dbReference>
<dbReference type="Pfam" id="PF10537">
    <property type="entry name" value="WAC_Acf1_DNA_bd"/>
    <property type="match status" value="1"/>
</dbReference>
<dbReference type="OrthoDB" id="332390at2759"/>
<sequence>MPLLRQKLFQKVSGQEKHRDSDEVFYCATTNEIFSNYEDYFHHVVLISSIVWTCEITGKPNLTYTEALESEKQARKLVRSFPAAVKGPFLLVASHTKRSSFNEMLDDVFGFVKDHYFKGETVDAIDPNENVYREAKIVEVIPPR</sequence>
<dbReference type="PROSITE" id="PS51136">
    <property type="entry name" value="WAC"/>
    <property type="match status" value="1"/>
</dbReference>